<feature type="repeat" description="ANK" evidence="3">
    <location>
        <begin position="158"/>
        <end position="190"/>
    </location>
</feature>
<keyword evidence="1" id="KW-0677">Repeat</keyword>
<reference evidence="6" key="1">
    <citation type="submission" date="2020-06" db="EMBL/GenBank/DDBJ databases">
        <authorList>
            <person name="Li T."/>
            <person name="Hu X."/>
            <person name="Zhang T."/>
            <person name="Song X."/>
            <person name="Zhang H."/>
            <person name="Dai N."/>
            <person name="Sheng W."/>
            <person name="Hou X."/>
            <person name="Wei L."/>
        </authorList>
    </citation>
    <scope>NUCLEOTIDE SEQUENCE</scope>
    <source>
        <strain evidence="6">G01</strain>
        <tissue evidence="6">Leaf</tissue>
    </source>
</reference>
<dbReference type="InterPro" id="IPR013783">
    <property type="entry name" value="Ig-like_fold"/>
</dbReference>
<proteinExistence type="predicted"/>
<protein>
    <recommendedName>
        <fullName evidence="5">MSP domain-containing protein</fullName>
    </recommendedName>
</protein>
<evidence type="ECO:0000313" key="6">
    <source>
        <dbReference type="EMBL" id="KAL0371376.1"/>
    </source>
</evidence>
<dbReference type="SMART" id="SM00248">
    <property type="entry name" value="ANK"/>
    <property type="match status" value="8"/>
</dbReference>
<sequence>MDRLIRPDEQTVDVFFNRGLKCSQTFKLTNLMHTMPVAISLTTSNPQIFSFQQPFSILPPLSTSSFVVQLNKPFDQPPLSTPPATILVRSSTLPTGKAHQDDLRRLFSKPGPHIFKDATLPIYFVGPQAAEFLLTSSFETIYINSVFSKAISCCGESQLTSLLRVAAIHGNSHFISALIEAGADVNDRDPEGESIMSLAVKSGKADAVQVLIQSGYVTDNMIDRFLHVAAAMNKVDIMEILCLGYMDIDLDSVNSRGQTALHLAAIQGQVEAIQFLVSVGSNVDSMDRFGWTPLHYAAQEGHFKAVEFLLNHLVYSKYAVTKEGQTAFALAVERGNLDLYDSLCLGDLLQRAARLDNVHAIKSCLDQGADVNGRDQNGWTPLHRAAFKGHIESVKVLVSQGACVDVIDGSGYTPLLRAVEAGNVEVAVYLLSRGAKASLKSLKGRLPSDLRVSQEPSFSCDPFRSSERNGLDVGKHTNKL</sequence>
<feature type="repeat" description="ANK" evidence="3">
    <location>
        <begin position="410"/>
        <end position="442"/>
    </location>
</feature>
<gene>
    <name evidence="6" type="ORF">Sangu_0455700</name>
</gene>
<dbReference type="AlphaFoldDB" id="A0AAW2QTU9"/>
<dbReference type="PROSITE" id="PS50202">
    <property type="entry name" value="MSP"/>
    <property type="match status" value="1"/>
</dbReference>
<dbReference type="PRINTS" id="PR01415">
    <property type="entry name" value="ANKYRIN"/>
</dbReference>
<keyword evidence="2 3" id="KW-0040">ANK repeat</keyword>
<feature type="repeat" description="ANK" evidence="3">
    <location>
        <begin position="256"/>
        <end position="288"/>
    </location>
</feature>
<accession>A0AAW2QTU9</accession>
<name>A0AAW2QTU9_9LAMI</name>
<evidence type="ECO:0000259" key="5">
    <source>
        <dbReference type="PROSITE" id="PS50202"/>
    </source>
</evidence>
<dbReference type="InterPro" id="IPR000535">
    <property type="entry name" value="MSP_dom"/>
</dbReference>
<dbReference type="SUPFAM" id="SSF48403">
    <property type="entry name" value="Ankyrin repeat"/>
    <property type="match status" value="1"/>
</dbReference>
<comment type="caution">
    <text evidence="6">The sequence shown here is derived from an EMBL/GenBank/DDBJ whole genome shotgun (WGS) entry which is preliminary data.</text>
</comment>
<feature type="repeat" description="ANK" evidence="3">
    <location>
        <begin position="377"/>
        <end position="409"/>
    </location>
</feature>
<dbReference type="SUPFAM" id="SSF49354">
    <property type="entry name" value="PapD-like"/>
    <property type="match status" value="1"/>
</dbReference>
<dbReference type="Pfam" id="PF12796">
    <property type="entry name" value="Ank_2"/>
    <property type="match status" value="3"/>
</dbReference>
<dbReference type="PROSITE" id="PS50297">
    <property type="entry name" value="ANK_REP_REGION"/>
    <property type="match status" value="5"/>
</dbReference>
<dbReference type="InterPro" id="IPR036770">
    <property type="entry name" value="Ankyrin_rpt-contain_sf"/>
</dbReference>
<dbReference type="Gene3D" id="1.25.40.20">
    <property type="entry name" value="Ankyrin repeat-containing domain"/>
    <property type="match status" value="4"/>
</dbReference>
<feature type="repeat" description="ANK" evidence="3">
    <location>
        <begin position="289"/>
        <end position="312"/>
    </location>
</feature>
<feature type="domain" description="MSP" evidence="5">
    <location>
        <begin position="2"/>
        <end position="125"/>
    </location>
</feature>
<dbReference type="InterPro" id="IPR002110">
    <property type="entry name" value="Ankyrin_rpt"/>
</dbReference>
<dbReference type="PROSITE" id="PS50088">
    <property type="entry name" value="ANK_REPEAT"/>
    <property type="match status" value="5"/>
</dbReference>
<dbReference type="InterPro" id="IPR008962">
    <property type="entry name" value="PapD-like_sf"/>
</dbReference>
<reference evidence="6" key="2">
    <citation type="journal article" date="2024" name="Plant">
        <title>Genomic evolution and insights into agronomic trait innovations of Sesamum species.</title>
        <authorList>
            <person name="Miao H."/>
            <person name="Wang L."/>
            <person name="Qu L."/>
            <person name="Liu H."/>
            <person name="Sun Y."/>
            <person name="Le M."/>
            <person name="Wang Q."/>
            <person name="Wei S."/>
            <person name="Zheng Y."/>
            <person name="Lin W."/>
            <person name="Duan Y."/>
            <person name="Cao H."/>
            <person name="Xiong S."/>
            <person name="Wang X."/>
            <person name="Wei L."/>
            <person name="Li C."/>
            <person name="Ma Q."/>
            <person name="Ju M."/>
            <person name="Zhao R."/>
            <person name="Li G."/>
            <person name="Mu C."/>
            <person name="Tian Q."/>
            <person name="Mei H."/>
            <person name="Zhang T."/>
            <person name="Gao T."/>
            <person name="Zhang H."/>
        </authorList>
    </citation>
    <scope>NUCLEOTIDE SEQUENCE</scope>
    <source>
        <strain evidence="6">G01</strain>
    </source>
</reference>
<feature type="region of interest" description="Disordered" evidence="4">
    <location>
        <begin position="454"/>
        <end position="480"/>
    </location>
</feature>
<dbReference type="EMBL" id="JACGWK010000002">
    <property type="protein sequence ID" value="KAL0371376.1"/>
    <property type="molecule type" value="Genomic_DNA"/>
</dbReference>
<dbReference type="PANTHER" id="PTHR24198:SF165">
    <property type="entry name" value="ANKYRIN REPEAT-CONTAINING PROTEIN-RELATED"/>
    <property type="match status" value="1"/>
</dbReference>
<feature type="compositionally biased region" description="Basic and acidic residues" evidence="4">
    <location>
        <begin position="464"/>
        <end position="480"/>
    </location>
</feature>
<evidence type="ECO:0000256" key="2">
    <source>
        <dbReference type="ARBA" id="ARBA00023043"/>
    </source>
</evidence>
<organism evidence="6">
    <name type="scientific">Sesamum angustifolium</name>
    <dbReference type="NCBI Taxonomy" id="2727405"/>
    <lineage>
        <taxon>Eukaryota</taxon>
        <taxon>Viridiplantae</taxon>
        <taxon>Streptophyta</taxon>
        <taxon>Embryophyta</taxon>
        <taxon>Tracheophyta</taxon>
        <taxon>Spermatophyta</taxon>
        <taxon>Magnoliopsida</taxon>
        <taxon>eudicotyledons</taxon>
        <taxon>Gunneridae</taxon>
        <taxon>Pentapetalae</taxon>
        <taxon>asterids</taxon>
        <taxon>lamiids</taxon>
        <taxon>Lamiales</taxon>
        <taxon>Pedaliaceae</taxon>
        <taxon>Sesamum</taxon>
    </lineage>
</organism>
<evidence type="ECO:0000256" key="4">
    <source>
        <dbReference type="SAM" id="MobiDB-lite"/>
    </source>
</evidence>
<evidence type="ECO:0000256" key="1">
    <source>
        <dbReference type="ARBA" id="ARBA00022737"/>
    </source>
</evidence>
<evidence type="ECO:0000256" key="3">
    <source>
        <dbReference type="PROSITE-ProRule" id="PRU00023"/>
    </source>
</evidence>
<dbReference type="Gene3D" id="2.60.40.10">
    <property type="entry name" value="Immunoglobulins"/>
    <property type="match status" value="1"/>
</dbReference>
<dbReference type="PANTHER" id="PTHR24198">
    <property type="entry name" value="ANKYRIN REPEAT AND PROTEIN KINASE DOMAIN-CONTAINING PROTEIN"/>
    <property type="match status" value="1"/>
</dbReference>